<dbReference type="RefSeq" id="WP_125432465.1">
    <property type="nucleotide sequence ID" value="NZ_RWIS01000011.1"/>
</dbReference>
<proteinExistence type="predicted"/>
<gene>
    <name evidence="1" type="ORF">EI290_16055</name>
</gene>
<dbReference type="OrthoDB" id="964718at2"/>
<sequence>MTRLEYIATSLARLPAVLAEQVEQTIHENAAFLEDANTAQLAQGKRADGSEILPEYSPLTLAIKQLQGRSTHVTLYDEGDFYSSVKAQLTGDKGFEMIATDSKARALESKYGDDILGLSEEALDEFKTSYIKPDLQQKTRDTLGL</sequence>
<name>A0A428JCT7_9BACT</name>
<evidence type="ECO:0000313" key="2">
    <source>
        <dbReference type="Proteomes" id="UP000280066"/>
    </source>
</evidence>
<dbReference type="AlphaFoldDB" id="A0A428JCT7"/>
<evidence type="ECO:0000313" key="1">
    <source>
        <dbReference type="EMBL" id="RSK29848.1"/>
    </source>
</evidence>
<organism evidence="1 2">
    <name type="scientific">Hymenobacter metallilatus</name>
    <dbReference type="NCBI Taxonomy" id="2493666"/>
    <lineage>
        <taxon>Bacteria</taxon>
        <taxon>Pseudomonadati</taxon>
        <taxon>Bacteroidota</taxon>
        <taxon>Cytophagia</taxon>
        <taxon>Cytophagales</taxon>
        <taxon>Hymenobacteraceae</taxon>
        <taxon>Hymenobacter</taxon>
    </lineage>
</organism>
<accession>A0A428JCT7</accession>
<dbReference type="EMBL" id="RWIS01000011">
    <property type="protein sequence ID" value="RSK29848.1"/>
    <property type="molecule type" value="Genomic_DNA"/>
</dbReference>
<comment type="caution">
    <text evidence="1">The sequence shown here is derived from an EMBL/GenBank/DDBJ whole genome shotgun (WGS) entry which is preliminary data.</text>
</comment>
<reference evidence="1 2" key="1">
    <citation type="submission" date="2018-12" db="EMBL/GenBank/DDBJ databases">
        <authorList>
            <person name="Feng G."/>
            <person name="Zhu H."/>
        </authorList>
    </citation>
    <scope>NUCLEOTIDE SEQUENCE [LARGE SCALE GENOMIC DNA]</scope>
    <source>
        <strain evidence="1 2">9PBR-2</strain>
    </source>
</reference>
<dbReference type="Proteomes" id="UP000280066">
    <property type="component" value="Unassembled WGS sequence"/>
</dbReference>
<protein>
    <submittedName>
        <fullName evidence="1">Uncharacterized protein</fullName>
    </submittedName>
</protein>
<keyword evidence="2" id="KW-1185">Reference proteome</keyword>